<keyword evidence="1" id="KW-0472">Membrane</keyword>
<dbReference type="InterPro" id="IPR052901">
    <property type="entry name" value="Bact_TGase-like"/>
</dbReference>
<feature type="transmembrane region" description="Helical" evidence="1">
    <location>
        <begin position="105"/>
        <end position="123"/>
    </location>
</feature>
<dbReference type="Pfam" id="PF11992">
    <property type="entry name" value="TgpA_N"/>
    <property type="match status" value="1"/>
</dbReference>
<feature type="transmembrane region" description="Helical" evidence="1">
    <location>
        <begin position="129"/>
        <end position="150"/>
    </location>
</feature>
<dbReference type="EMBL" id="FOLO01000004">
    <property type="protein sequence ID" value="SFC04853.1"/>
    <property type="molecule type" value="Genomic_DNA"/>
</dbReference>
<dbReference type="SMART" id="SM00460">
    <property type="entry name" value="TGc"/>
    <property type="match status" value="1"/>
</dbReference>
<keyword evidence="1" id="KW-0812">Transmembrane</keyword>
<dbReference type="InterPro" id="IPR021878">
    <property type="entry name" value="TgpA_N"/>
</dbReference>
<dbReference type="Proteomes" id="UP000198862">
    <property type="component" value="Unassembled WGS sequence"/>
</dbReference>
<feature type="transmembrane region" description="Helical" evidence="1">
    <location>
        <begin position="21"/>
        <end position="45"/>
    </location>
</feature>
<dbReference type="STRING" id="1123010.SAMN02745724_00757"/>
<feature type="domain" description="Transglutaminase-like" evidence="2">
    <location>
        <begin position="397"/>
        <end position="468"/>
    </location>
</feature>
<dbReference type="PANTHER" id="PTHR42736:SF1">
    <property type="entry name" value="PROTEIN-GLUTAMINE GAMMA-GLUTAMYLTRANSFERASE"/>
    <property type="match status" value="1"/>
</dbReference>
<evidence type="ECO:0000256" key="1">
    <source>
        <dbReference type="SAM" id="Phobius"/>
    </source>
</evidence>
<dbReference type="SUPFAM" id="SSF54001">
    <property type="entry name" value="Cysteine proteinases"/>
    <property type="match status" value="1"/>
</dbReference>
<reference evidence="3 4" key="1">
    <citation type="submission" date="2016-10" db="EMBL/GenBank/DDBJ databases">
        <authorList>
            <person name="de Groot N.N."/>
        </authorList>
    </citation>
    <scope>NUCLEOTIDE SEQUENCE [LARGE SCALE GENOMIC DNA]</scope>
    <source>
        <strain evidence="3 4">DSM 6059</strain>
    </source>
</reference>
<gene>
    <name evidence="3" type="ORF">SAMN02745724_00757</name>
</gene>
<dbReference type="OrthoDB" id="9804872at2"/>
<name>A0A1I1G6A0_9GAMM</name>
<dbReference type="RefSeq" id="WP_091980110.1">
    <property type="nucleotide sequence ID" value="NZ_FOLO01000004.1"/>
</dbReference>
<dbReference type="PANTHER" id="PTHR42736">
    <property type="entry name" value="PROTEIN-GLUTAMINE GAMMA-GLUTAMYLTRANSFERASE"/>
    <property type="match status" value="1"/>
</dbReference>
<keyword evidence="1" id="KW-1133">Transmembrane helix</keyword>
<protein>
    <submittedName>
        <fullName evidence="3">Transglutaminase-like superfamily protein</fullName>
    </submittedName>
</protein>
<keyword evidence="4" id="KW-1185">Reference proteome</keyword>
<dbReference type="InterPro" id="IPR038765">
    <property type="entry name" value="Papain-like_cys_pep_sf"/>
</dbReference>
<feature type="transmembrane region" description="Helical" evidence="1">
    <location>
        <begin position="65"/>
        <end position="93"/>
    </location>
</feature>
<evidence type="ECO:0000313" key="4">
    <source>
        <dbReference type="Proteomes" id="UP000198862"/>
    </source>
</evidence>
<dbReference type="InterPro" id="IPR002931">
    <property type="entry name" value="Transglutaminase-like"/>
</dbReference>
<sequence length="655" mass="74896">MKLDLPKINLKKVELLQSITLLIVTVLFSEFISMSFIAVILLLALWSLAIALEQVKKPSVLAGNILAVLTATALFLEIGIHDTVNLFVAMLLLSTALKQLVSNELLHFKAVCLIQLFLISSVYLYQQSLYTSILAFCFFIGSFATLHLLIRPEVLLTTAVKLSAKTLILSLPLAFILFLLLPRLPSFWSLPGPNIAKTGLNENIDPFSISKLAKSSELVFRVNFTDEAPALPYYWRSMVHEEFTSQAWRITNYARATEEKQIIKKIDAVQYEVIAQKSSLHWLYGLDYAQSNTEFVNNKYAGVLSRSKNLSQTFKYTASSNAFKNNLKLNKYERNINLKLPQNSNPQAVEIAKMLKYKSSDDKSFYNNLLNYYITNQFTYTLEPPSLVGENKLDQFLINSKRGFCGHYASLSAFIFRSAGIPARVVSGYLGGEISPNNQYLSVYQYDAHAWTEVWLKDKGWTRFDATSVVSPDRLNGSLSQSQQNSEEFMRNLDFGLLSLQQFPMLNWIRLNINNIDYMWTNWVLGFDSQAQKGLLEEVFGKNITLKLTLAILGSISLFLFGFYCFVLWQKRPKFLKPLEKEYHQVQCWGEKNNAPLKTGMTPQTYFKYLIAHFNNKAPFLEQLLALYIQVRYKQSECSVKQQKQAKHLIKMITK</sequence>
<feature type="transmembrane region" description="Helical" evidence="1">
    <location>
        <begin position="548"/>
        <end position="569"/>
    </location>
</feature>
<evidence type="ECO:0000259" key="2">
    <source>
        <dbReference type="SMART" id="SM00460"/>
    </source>
</evidence>
<dbReference type="Pfam" id="PF01841">
    <property type="entry name" value="Transglut_core"/>
    <property type="match status" value="1"/>
</dbReference>
<accession>A0A1I1G6A0</accession>
<proteinExistence type="predicted"/>
<evidence type="ECO:0000313" key="3">
    <source>
        <dbReference type="EMBL" id="SFC04853.1"/>
    </source>
</evidence>
<feature type="transmembrane region" description="Helical" evidence="1">
    <location>
        <begin position="162"/>
        <end position="181"/>
    </location>
</feature>
<organism evidence="3 4">
    <name type="scientific">Pseudoalteromonas denitrificans DSM 6059</name>
    <dbReference type="NCBI Taxonomy" id="1123010"/>
    <lineage>
        <taxon>Bacteria</taxon>
        <taxon>Pseudomonadati</taxon>
        <taxon>Pseudomonadota</taxon>
        <taxon>Gammaproteobacteria</taxon>
        <taxon>Alteromonadales</taxon>
        <taxon>Pseudoalteromonadaceae</taxon>
        <taxon>Pseudoalteromonas</taxon>
    </lineage>
</organism>
<dbReference type="Gene3D" id="3.10.620.30">
    <property type="match status" value="1"/>
</dbReference>
<dbReference type="AlphaFoldDB" id="A0A1I1G6A0"/>